<dbReference type="EMBL" id="CP070228">
    <property type="protein sequence ID" value="QRV01951.1"/>
    <property type="molecule type" value="Genomic_DNA"/>
</dbReference>
<dbReference type="HAMAP" id="MF_01401">
    <property type="entry name" value="MsrA"/>
    <property type="match status" value="1"/>
</dbReference>
<dbReference type="Gene3D" id="3.30.1060.10">
    <property type="entry name" value="Peptide methionine sulphoxide reductase MsrA"/>
    <property type="match status" value="1"/>
</dbReference>
<comment type="similarity">
    <text evidence="4">Belongs to the MsrA Met sulfoxide reductase family.</text>
</comment>
<evidence type="ECO:0000256" key="4">
    <source>
        <dbReference type="HAMAP-Rule" id="MF_01401"/>
    </source>
</evidence>
<proteinExistence type="inferred from homology"/>
<evidence type="ECO:0000256" key="3">
    <source>
        <dbReference type="ARBA" id="ARBA00048782"/>
    </source>
</evidence>
<dbReference type="PANTHER" id="PTHR42799:SF2">
    <property type="entry name" value="MITOCHONDRIAL PEPTIDE METHIONINE SULFOXIDE REDUCTASE"/>
    <property type="match status" value="1"/>
</dbReference>
<dbReference type="NCBIfam" id="TIGR00401">
    <property type="entry name" value="msrA"/>
    <property type="match status" value="1"/>
</dbReference>
<organism evidence="7 8">
    <name type="scientific">Arcanobacterium phocisimile</name>
    <dbReference type="NCBI Taxonomy" id="1302235"/>
    <lineage>
        <taxon>Bacteria</taxon>
        <taxon>Bacillati</taxon>
        <taxon>Actinomycetota</taxon>
        <taxon>Actinomycetes</taxon>
        <taxon>Actinomycetales</taxon>
        <taxon>Actinomycetaceae</taxon>
        <taxon>Arcanobacterium</taxon>
    </lineage>
</organism>
<evidence type="ECO:0000256" key="1">
    <source>
        <dbReference type="ARBA" id="ARBA00023002"/>
    </source>
</evidence>
<name>A0ABX7IG43_9ACTO</name>
<dbReference type="SUPFAM" id="SSF55068">
    <property type="entry name" value="Peptide methionine sulfoxide reductase"/>
    <property type="match status" value="1"/>
</dbReference>
<feature type="domain" description="Peptide methionine sulphoxide reductase MsrA" evidence="6">
    <location>
        <begin position="39"/>
        <end position="192"/>
    </location>
</feature>
<evidence type="ECO:0000256" key="2">
    <source>
        <dbReference type="ARBA" id="ARBA00047806"/>
    </source>
</evidence>
<evidence type="ECO:0000259" key="6">
    <source>
        <dbReference type="Pfam" id="PF01625"/>
    </source>
</evidence>
<comment type="catalytic activity">
    <reaction evidence="2 4">
        <text>L-methionyl-[protein] + [thioredoxin]-disulfide + H2O = L-methionyl-(S)-S-oxide-[protein] + [thioredoxin]-dithiol</text>
        <dbReference type="Rhea" id="RHEA:14217"/>
        <dbReference type="Rhea" id="RHEA-COMP:10698"/>
        <dbReference type="Rhea" id="RHEA-COMP:10700"/>
        <dbReference type="Rhea" id="RHEA-COMP:12313"/>
        <dbReference type="Rhea" id="RHEA-COMP:12315"/>
        <dbReference type="ChEBI" id="CHEBI:15377"/>
        <dbReference type="ChEBI" id="CHEBI:16044"/>
        <dbReference type="ChEBI" id="CHEBI:29950"/>
        <dbReference type="ChEBI" id="CHEBI:44120"/>
        <dbReference type="ChEBI" id="CHEBI:50058"/>
        <dbReference type="EC" id="1.8.4.11"/>
    </reaction>
</comment>
<gene>
    <name evidence="4 7" type="primary">msrA</name>
    <name evidence="7" type="ORF">JTE88_07695</name>
</gene>
<protein>
    <recommendedName>
        <fullName evidence="4">Peptide methionine sulfoxide reductase MsrA</fullName>
        <shortName evidence="4">Protein-methionine-S-oxide reductase</shortName>
        <ecNumber evidence="4">1.8.4.11</ecNumber>
    </recommendedName>
    <alternativeName>
        <fullName evidence="4">Peptide-methionine (S)-S-oxide reductase</fullName>
        <shortName evidence="4">Peptide Met(O) reductase</shortName>
    </alternativeName>
</protein>
<keyword evidence="8" id="KW-1185">Reference proteome</keyword>
<dbReference type="PANTHER" id="PTHR42799">
    <property type="entry name" value="MITOCHONDRIAL PEPTIDE METHIONINE SULFOXIDE REDUCTASE"/>
    <property type="match status" value="1"/>
</dbReference>
<feature type="compositionally biased region" description="Polar residues" evidence="5">
    <location>
        <begin position="213"/>
        <end position="223"/>
    </location>
</feature>
<dbReference type="Pfam" id="PF01625">
    <property type="entry name" value="PMSR"/>
    <property type="match status" value="1"/>
</dbReference>
<evidence type="ECO:0000313" key="7">
    <source>
        <dbReference type="EMBL" id="QRV01951.1"/>
    </source>
</evidence>
<feature type="compositionally biased region" description="Pro residues" evidence="5">
    <location>
        <begin position="8"/>
        <end position="17"/>
    </location>
</feature>
<dbReference type="GO" id="GO:0008113">
    <property type="term" value="F:peptide-methionine (S)-S-oxide reductase activity"/>
    <property type="evidence" value="ECO:0007669"/>
    <property type="project" value="UniProtKB-EC"/>
</dbReference>
<dbReference type="RefSeq" id="WP_204424091.1">
    <property type="nucleotide sequence ID" value="NZ_CP070228.1"/>
</dbReference>
<accession>A0ABX7IG43</accession>
<evidence type="ECO:0000313" key="8">
    <source>
        <dbReference type="Proteomes" id="UP000602653"/>
    </source>
</evidence>
<dbReference type="InterPro" id="IPR050162">
    <property type="entry name" value="MsrA_MetSO_reductase"/>
</dbReference>
<sequence length="229" mass="24935">MFSRSPLPDNPTPVLPHPHPHTVLGTDIMAEPEPGQQVIYLAGGCYWGVEEIMWQLPGVVSTSVGFMGGTTANPTYRQVCTGLTGHTETVRVVASDEAIPQLIKTFWEMHDPTSLNRQGNDVGTQYRSAIFVTTESQQKLVDESLSAYSQVLAEAGQGEIVTEIRTAEQAGPFYLAEDEHQQYLDKNPFGYRCHAATGMPCPMPGSGPLAQQADENPSGNKPQSFIDLD</sequence>
<dbReference type="InterPro" id="IPR036509">
    <property type="entry name" value="Met_Sox_Rdtase_MsrA_sf"/>
</dbReference>
<feature type="active site" evidence="4">
    <location>
        <position position="45"/>
    </location>
</feature>
<evidence type="ECO:0000256" key="5">
    <source>
        <dbReference type="SAM" id="MobiDB-lite"/>
    </source>
</evidence>
<feature type="region of interest" description="Disordered" evidence="5">
    <location>
        <begin position="1"/>
        <end position="20"/>
    </location>
</feature>
<comment type="function">
    <text evidence="4">Has an important function as a repair enzyme for proteins that have been inactivated by oxidation. Catalyzes the reversible oxidation-reduction of methionine sulfoxide in proteins to methionine.</text>
</comment>
<reference evidence="7 8" key="1">
    <citation type="submission" date="2021-02" db="EMBL/GenBank/DDBJ databases">
        <title>Complete Genome Sequence of Arcanobacterium phocisimile strain DSM 26142T from a harbour seal.</title>
        <authorList>
            <person name="Borowiak M."/>
            <person name="Alssahen M."/>
            <person name="Malorny B."/>
            <person name="Laemmler C."/>
            <person name="Siebert U."/>
            <person name="Ploetz M."/>
            <person name="Abdulmawjood A."/>
        </authorList>
    </citation>
    <scope>NUCLEOTIDE SEQUENCE [LARGE SCALE GENOMIC DNA]</scope>
    <source>
        <strain evidence="7 8">DSM 26142</strain>
    </source>
</reference>
<feature type="region of interest" description="Disordered" evidence="5">
    <location>
        <begin position="204"/>
        <end position="229"/>
    </location>
</feature>
<dbReference type="InterPro" id="IPR002569">
    <property type="entry name" value="Met_Sox_Rdtase_MsrA_dom"/>
</dbReference>
<dbReference type="Proteomes" id="UP000602653">
    <property type="component" value="Chromosome"/>
</dbReference>
<dbReference type="EC" id="1.8.4.11" evidence="4"/>
<comment type="catalytic activity">
    <reaction evidence="3 4">
        <text>[thioredoxin]-disulfide + L-methionine + H2O = L-methionine (S)-S-oxide + [thioredoxin]-dithiol</text>
        <dbReference type="Rhea" id="RHEA:19993"/>
        <dbReference type="Rhea" id="RHEA-COMP:10698"/>
        <dbReference type="Rhea" id="RHEA-COMP:10700"/>
        <dbReference type="ChEBI" id="CHEBI:15377"/>
        <dbReference type="ChEBI" id="CHEBI:29950"/>
        <dbReference type="ChEBI" id="CHEBI:50058"/>
        <dbReference type="ChEBI" id="CHEBI:57844"/>
        <dbReference type="ChEBI" id="CHEBI:58772"/>
        <dbReference type="EC" id="1.8.4.11"/>
    </reaction>
</comment>
<keyword evidence="1 4" id="KW-0560">Oxidoreductase</keyword>